<sequence length="112" mass="12437">AAAVFLSFASSCLIAPPLLILANITLNLSKSLSDALLFWTISFLPHELFSHFTTFILTSLLHSLNQSCLLRDTFDVNLDVSQGKPLEVDLAPDHVRSIHKRCLPGSGRRHQR</sequence>
<protein>
    <submittedName>
        <fullName evidence="2">Os02g0622350 protein</fullName>
    </submittedName>
</protein>
<keyword evidence="1" id="KW-0812">Transmembrane</keyword>
<name>A0A0P0VLS2_ORYSJ</name>
<evidence type="ECO:0000313" key="2">
    <source>
        <dbReference type="EMBL" id="BAS79834.1"/>
    </source>
</evidence>
<gene>
    <name evidence="2" type="ordered locus">Os02g0622350</name>
    <name evidence="2" type="ORF">OSNPB_020622350</name>
</gene>
<evidence type="ECO:0000313" key="3">
    <source>
        <dbReference type="Proteomes" id="UP000059680"/>
    </source>
</evidence>
<dbReference type="Proteomes" id="UP000059680">
    <property type="component" value="Chromosome 2"/>
</dbReference>
<feature type="non-terminal residue" evidence="2">
    <location>
        <position position="1"/>
    </location>
</feature>
<keyword evidence="1" id="KW-1133">Transmembrane helix</keyword>
<keyword evidence="3" id="KW-1185">Reference proteome</keyword>
<accession>A0A0P0VLS2</accession>
<dbReference type="Gramene" id="Os02t0622350-00">
    <property type="protein sequence ID" value="Os02t0622350-00"/>
    <property type="gene ID" value="Os02g0622350"/>
</dbReference>
<dbReference type="EMBL" id="AP014958">
    <property type="protein sequence ID" value="BAS79834.1"/>
    <property type="molecule type" value="Genomic_DNA"/>
</dbReference>
<dbReference type="InParanoid" id="A0A0P0VLS2"/>
<organism evidence="2 3">
    <name type="scientific">Oryza sativa subsp. japonica</name>
    <name type="common">Rice</name>
    <dbReference type="NCBI Taxonomy" id="39947"/>
    <lineage>
        <taxon>Eukaryota</taxon>
        <taxon>Viridiplantae</taxon>
        <taxon>Streptophyta</taxon>
        <taxon>Embryophyta</taxon>
        <taxon>Tracheophyta</taxon>
        <taxon>Spermatophyta</taxon>
        <taxon>Magnoliopsida</taxon>
        <taxon>Liliopsida</taxon>
        <taxon>Poales</taxon>
        <taxon>Poaceae</taxon>
        <taxon>BOP clade</taxon>
        <taxon>Oryzoideae</taxon>
        <taxon>Oryzeae</taxon>
        <taxon>Oryzinae</taxon>
        <taxon>Oryza</taxon>
        <taxon>Oryza sativa</taxon>
    </lineage>
</organism>
<keyword evidence="1" id="KW-0472">Membrane</keyword>
<reference evidence="2 3" key="2">
    <citation type="journal article" date="2013" name="Plant Cell Physiol.">
        <title>Rice Annotation Project Database (RAP-DB): an integrative and interactive database for rice genomics.</title>
        <authorList>
            <person name="Sakai H."/>
            <person name="Lee S.S."/>
            <person name="Tanaka T."/>
            <person name="Numa H."/>
            <person name="Kim J."/>
            <person name="Kawahara Y."/>
            <person name="Wakimoto H."/>
            <person name="Yang C.C."/>
            <person name="Iwamoto M."/>
            <person name="Abe T."/>
            <person name="Yamada Y."/>
            <person name="Muto A."/>
            <person name="Inokuchi H."/>
            <person name="Ikemura T."/>
            <person name="Matsumoto T."/>
            <person name="Sasaki T."/>
            <person name="Itoh T."/>
        </authorList>
    </citation>
    <scope>NUCLEOTIDE SEQUENCE [LARGE SCALE GENOMIC DNA]</scope>
    <source>
        <strain evidence="3">cv. Nipponbare</strain>
    </source>
</reference>
<reference evidence="2 3" key="3">
    <citation type="journal article" date="2013" name="Rice">
        <title>Improvement of the Oryza sativa Nipponbare reference genome using next generation sequence and optical map data.</title>
        <authorList>
            <person name="Kawahara Y."/>
            <person name="de la Bastide M."/>
            <person name="Hamilton J.P."/>
            <person name="Kanamori H."/>
            <person name="McCombie W.R."/>
            <person name="Ouyang S."/>
            <person name="Schwartz D.C."/>
            <person name="Tanaka T."/>
            <person name="Wu J."/>
            <person name="Zhou S."/>
            <person name="Childs K.L."/>
            <person name="Davidson R.M."/>
            <person name="Lin H."/>
            <person name="Quesada-Ocampo L."/>
            <person name="Vaillancourt B."/>
            <person name="Sakai H."/>
            <person name="Lee S.S."/>
            <person name="Kim J."/>
            <person name="Numa H."/>
            <person name="Itoh T."/>
            <person name="Buell C.R."/>
            <person name="Matsumoto T."/>
        </authorList>
    </citation>
    <scope>NUCLEOTIDE SEQUENCE [LARGE SCALE GENOMIC DNA]</scope>
    <source>
        <strain evidence="3">cv. Nipponbare</strain>
    </source>
</reference>
<reference evidence="3" key="1">
    <citation type="journal article" date="2005" name="Nature">
        <title>The map-based sequence of the rice genome.</title>
        <authorList>
            <consortium name="International rice genome sequencing project (IRGSP)"/>
            <person name="Matsumoto T."/>
            <person name="Wu J."/>
            <person name="Kanamori H."/>
            <person name="Katayose Y."/>
            <person name="Fujisawa M."/>
            <person name="Namiki N."/>
            <person name="Mizuno H."/>
            <person name="Yamamoto K."/>
            <person name="Antonio B.A."/>
            <person name="Baba T."/>
            <person name="Sakata K."/>
            <person name="Nagamura Y."/>
            <person name="Aoki H."/>
            <person name="Arikawa K."/>
            <person name="Arita K."/>
            <person name="Bito T."/>
            <person name="Chiden Y."/>
            <person name="Fujitsuka N."/>
            <person name="Fukunaka R."/>
            <person name="Hamada M."/>
            <person name="Harada C."/>
            <person name="Hayashi A."/>
            <person name="Hijishita S."/>
            <person name="Honda M."/>
            <person name="Hosokawa S."/>
            <person name="Ichikawa Y."/>
            <person name="Idonuma A."/>
            <person name="Iijima M."/>
            <person name="Ikeda M."/>
            <person name="Ikeno M."/>
            <person name="Ito K."/>
            <person name="Ito S."/>
            <person name="Ito T."/>
            <person name="Ito Y."/>
            <person name="Ito Y."/>
            <person name="Iwabuchi A."/>
            <person name="Kamiya K."/>
            <person name="Karasawa W."/>
            <person name="Kurita K."/>
            <person name="Katagiri S."/>
            <person name="Kikuta A."/>
            <person name="Kobayashi H."/>
            <person name="Kobayashi N."/>
            <person name="Machita K."/>
            <person name="Maehara T."/>
            <person name="Masukawa M."/>
            <person name="Mizubayashi T."/>
            <person name="Mukai Y."/>
            <person name="Nagasaki H."/>
            <person name="Nagata Y."/>
            <person name="Naito S."/>
            <person name="Nakashima M."/>
            <person name="Nakama Y."/>
            <person name="Nakamichi Y."/>
            <person name="Nakamura M."/>
            <person name="Meguro A."/>
            <person name="Negishi M."/>
            <person name="Ohta I."/>
            <person name="Ohta T."/>
            <person name="Okamoto M."/>
            <person name="Ono N."/>
            <person name="Saji S."/>
            <person name="Sakaguchi M."/>
            <person name="Sakai K."/>
            <person name="Shibata M."/>
            <person name="Shimokawa T."/>
            <person name="Song J."/>
            <person name="Takazaki Y."/>
            <person name="Terasawa K."/>
            <person name="Tsugane M."/>
            <person name="Tsuji K."/>
            <person name="Ueda S."/>
            <person name="Waki K."/>
            <person name="Yamagata H."/>
            <person name="Yamamoto M."/>
            <person name="Yamamoto S."/>
            <person name="Yamane H."/>
            <person name="Yoshiki S."/>
            <person name="Yoshihara R."/>
            <person name="Yukawa K."/>
            <person name="Zhong H."/>
            <person name="Yano M."/>
            <person name="Yuan Q."/>
            <person name="Ouyang S."/>
            <person name="Liu J."/>
            <person name="Jones K.M."/>
            <person name="Gansberger K."/>
            <person name="Moffat K."/>
            <person name="Hill J."/>
            <person name="Bera J."/>
            <person name="Fadrosh D."/>
            <person name="Jin S."/>
            <person name="Johri S."/>
            <person name="Kim M."/>
            <person name="Overton L."/>
            <person name="Reardon M."/>
            <person name="Tsitrin T."/>
            <person name="Vuong H."/>
            <person name="Weaver B."/>
            <person name="Ciecko A."/>
            <person name="Tallon L."/>
            <person name="Jackson J."/>
            <person name="Pai G."/>
            <person name="Aken S.V."/>
            <person name="Utterback T."/>
            <person name="Reidmuller S."/>
            <person name="Feldblyum T."/>
            <person name="Hsiao J."/>
            <person name="Zismann V."/>
            <person name="Iobst S."/>
            <person name="de Vazeille A.R."/>
            <person name="Buell C.R."/>
            <person name="Ying K."/>
            <person name="Li Y."/>
            <person name="Lu T."/>
            <person name="Huang Y."/>
            <person name="Zhao Q."/>
            <person name="Feng Q."/>
            <person name="Zhang L."/>
            <person name="Zhu J."/>
            <person name="Weng Q."/>
            <person name="Mu J."/>
            <person name="Lu Y."/>
            <person name="Fan D."/>
            <person name="Liu Y."/>
            <person name="Guan J."/>
            <person name="Zhang Y."/>
            <person name="Yu S."/>
            <person name="Liu X."/>
            <person name="Zhang Y."/>
            <person name="Hong G."/>
            <person name="Han B."/>
            <person name="Choisne N."/>
            <person name="Demange N."/>
            <person name="Orjeda G."/>
            <person name="Samain S."/>
            <person name="Cattolico L."/>
            <person name="Pelletier E."/>
            <person name="Couloux A."/>
            <person name="Segurens B."/>
            <person name="Wincker P."/>
            <person name="D'Hont A."/>
            <person name="Scarpelli C."/>
            <person name="Weissenbach J."/>
            <person name="Salanoubat M."/>
            <person name="Quetier F."/>
            <person name="Yu Y."/>
            <person name="Kim H.R."/>
            <person name="Rambo T."/>
            <person name="Currie J."/>
            <person name="Collura K."/>
            <person name="Luo M."/>
            <person name="Yang T."/>
            <person name="Ammiraju J.S.S."/>
            <person name="Engler F."/>
            <person name="Soderlund C."/>
            <person name="Wing R.A."/>
            <person name="Palmer L.E."/>
            <person name="de la Bastide M."/>
            <person name="Spiegel L."/>
            <person name="Nascimento L."/>
            <person name="Zutavern T."/>
            <person name="O'Shaughnessy A."/>
            <person name="Dike S."/>
            <person name="Dedhia N."/>
            <person name="Preston R."/>
            <person name="Balija V."/>
            <person name="McCombie W.R."/>
            <person name="Chow T."/>
            <person name="Chen H."/>
            <person name="Chung M."/>
            <person name="Chen C."/>
            <person name="Shaw J."/>
            <person name="Wu H."/>
            <person name="Hsiao K."/>
            <person name="Chao Y."/>
            <person name="Chu M."/>
            <person name="Cheng C."/>
            <person name="Hour A."/>
            <person name="Lee P."/>
            <person name="Lin S."/>
            <person name="Lin Y."/>
            <person name="Liou J."/>
            <person name="Liu S."/>
            <person name="Hsing Y."/>
            <person name="Raghuvanshi S."/>
            <person name="Mohanty A."/>
            <person name="Bharti A.K."/>
            <person name="Gaur A."/>
            <person name="Gupta V."/>
            <person name="Kumar D."/>
            <person name="Ravi V."/>
            <person name="Vij S."/>
            <person name="Kapur A."/>
            <person name="Khurana P."/>
            <person name="Khurana P."/>
            <person name="Khurana J.P."/>
            <person name="Tyagi A.K."/>
            <person name="Gaikwad K."/>
            <person name="Singh A."/>
            <person name="Dalal V."/>
            <person name="Srivastava S."/>
            <person name="Dixit A."/>
            <person name="Pal A.K."/>
            <person name="Ghazi I.A."/>
            <person name="Yadav M."/>
            <person name="Pandit A."/>
            <person name="Bhargava A."/>
            <person name="Sureshbabu K."/>
            <person name="Batra K."/>
            <person name="Sharma T.R."/>
            <person name="Mohapatra T."/>
            <person name="Singh N.K."/>
            <person name="Messing J."/>
            <person name="Nelson A.B."/>
            <person name="Fuks G."/>
            <person name="Kavchok S."/>
            <person name="Keizer G."/>
            <person name="Linton E."/>
            <person name="Llaca V."/>
            <person name="Song R."/>
            <person name="Tanyolac B."/>
            <person name="Young S."/>
            <person name="Ho-Il K."/>
            <person name="Hahn J.H."/>
            <person name="Sangsakoo G."/>
            <person name="Vanavichit A."/>
            <person name="de Mattos Luiz.A.T."/>
            <person name="Zimmer P.D."/>
            <person name="Malone G."/>
            <person name="Dellagostin O."/>
            <person name="de Oliveira A.C."/>
            <person name="Bevan M."/>
            <person name="Bancroft I."/>
            <person name="Minx P."/>
            <person name="Cordum H."/>
            <person name="Wilson R."/>
            <person name="Cheng Z."/>
            <person name="Jin W."/>
            <person name="Jiang J."/>
            <person name="Leong S.A."/>
            <person name="Iwama H."/>
            <person name="Gojobori T."/>
            <person name="Itoh T."/>
            <person name="Niimura Y."/>
            <person name="Fujii Y."/>
            <person name="Habara T."/>
            <person name="Sakai H."/>
            <person name="Sato Y."/>
            <person name="Wilson G."/>
            <person name="Kumar K."/>
            <person name="McCouch S."/>
            <person name="Juretic N."/>
            <person name="Hoen D."/>
            <person name="Wright S."/>
            <person name="Bruskiewich R."/>
            <person name="Bureau T."/>
            <person name="Miyao A."/>
            <person name="Hirochika H."/>
            <person name="Nishikawa T."/>
            <person name="Kadowaki K."/>
            <person name="Sugiura M."/>
            <person name="Burr B."/>
            <person name="Sasaki T."/>
        </authorList>
    </citation>
    <scope>NUCLEOTIDE SEQUENCE [LARGE SCALE GENOMIC DNA]</scope>
    <source>
        <strain evidence="3">cv. Nipponbare</strain>
    </source>
</reference>
<evidence type="ECO:0000256" key="1">
    <source>
        <dbReference type="SAM" id="Phobius"/>
    </source>
</evidence>
<feature type="transmembrane region" description="Helical" evidence="1">
    <location>
        <begin position="38"/>
        <end position="61"/>
    </location>
</feature>
<dbReference type="PaxDb" id="39947-A0A0P0VLS2"/>
<proteinExistence type="predicted"/>
<dbReference type="AlphaFoldDB" id="A0A0P0VLS2"/>